<keyword evidence="2" id="KW-1185">Reference proteome</keyword>
<organism evidence="1 2">
    <name type="scientific">Hydrogenimonas cancrithermarum</name>
    <dbReference type="NCBI Taxonomy" id="2993563"/>
    <lineage>
        <taxon>Bacteria</taxon>
        <taxon>Pseudomonadati</taxon>
        <taxon>Campylobacterota</taxon>
        <taxon>Epsilonproteobacteria</taxon>
        <taxon>Campylobacterales</taxon>
        <taxon>Hydrogenimonadaceae</taxon>
        <taxon>Hydrogenimonas</taxon>
    </lineage>
</organism>
<name>A0ABM8FHW3_9BACT</name>
<sequence length="175" mass="20259">MKKLKREQTAQLMQIISTHYPNQQILHLTDGSNDLHKALYDFTKAKGFEYDLRTVASDLDEWQSEDHPGFHLEPLDLAARQYNKHAKKYENIFVTLAPAILESDPETMFKKFFRIMKNAATVAILVEKGTPMQEEIDKKLEESYFVAINHIDIFDDYDVVTAKKMHGWGAYSVGF</sequence>
<gene>
    <name evidence="1" type="ORF">HCR_01920</name>
</gene>
<dbReference type="Proteomes" id="UP001321445">
    <property type="component" value="Chromosome"/>
</dbReference>
<evidence type="ECO:0000313" key="1">
    <source>
        <dbReference type="EMBL" id="BDY11880.1"/>
    </source>
</evidence>
<dbReference type="RefSeq" id="WP_286337094.1">
    <property type="nucleotide sequence ID" value="NZ_AP027370.1"/>
</dbReference>
<evidence type="ECO:0000313" key="2">
    <source>
        <dbReference type="Proteomes" id="UP001321445"/>
    </source>
</evidence>
<dbReference type="EMBL" id="AP027370">
    <property type="protein sequence ID" value="BDY11880.1"/>
    <property type="molecule type" value="Genomic_DNA"/>
</dbReference>
<reference evidence="1 2" key="1">
    <citation type="submission" date="2023-03" db="EMBL/GenBank/DDBJ databases">
        <title>Description of Hydrogenimonas sp. ISO32.</title>
        <authorList>
            <person name="Mino S."/>
            <person name="Fukazawa S."/>
            <person name="Sawabe T."/>
        </authorList>
    </citation>
    <scope>NUCLEOTIDE SEQUENCE [LARGE SCALE GENOMIC DNA]</scope>
    <source>
        <strain evidence="1 2">ISO32</strain>
    </source>
</reference>
<accession>A0ABM8FHW3</accession>
<proteinExistence type="predicted"/>
<protein>
    <submittedName>
        <fullName evidence="1">Uncharacterized protein</fullName>
    </submittedName>
</protein>